<protein>
    <recommendedName>
        <fullName evidence="4">Outer membrane protein beta-barrel domain-containing protein</fullName>
    </recommendedName>
</protein>
<comment type="caution">
    <text evidence="2">The sequence shown here is derived from an EMBL/GenBank/DDBJ whole genome shotgun (WGS) entry which is preliminary data.</text>
</comment>
<gene>
    <name evidence="2" type="ORF">A2557_12815</name>
</gene>
<proteinExistence type="predicted"/>
<keyword evidence="1" id="KW-0732">Signal</keyword>
<dbReference type="Proteomes" id="UP000177583">
    <property type="component" value="Unassembled WGS sequence"/>
</dbReference>
<organism evidence="2 3">
    <name type="scientific">Candidatus Lambdaproteobacteria bacterium RIFOXYD2_FULL_56_26</name>
    <dbReference type="NCBI Taxonomy" id="1817773"/>
    <lineage>
        <taxon>Bacteria</taxon>
        <taxon>Pseudomonadati</taxon>
        <taxon>Pseudomonadota</taxon>
        <taxon>Candidatus Lambdaproteobacteria</taxon>
    </lineage>
</organism>
<feature type="chain" id="PRO_5009524764" description="Outer membrane protein beta-barrel domain-containing protein" evidence="1">
    <location>
        <begin position="19"/>
        <end position="195"/>
    </location>
</feature>
<dbReference type="EMBL" id="MFNF01000057">
    <property type="protein sequence ID" value="OGG99470.1"/>
    <property type="molecule type" value="Genomic_DNA"/>
</dbReference>
<dbReference type="AlphaFoldDB" id="A0A1F6GN56"/>
<accession>A0A1F6GN56</accession>
<name>A0A1F6GN56_9PROT</name>
<evidence type="ECO:0000256" key="1">
    <source>
        <dbReference type="SAM" id="SignalP"/>
    </source>
</evidence>
<evidence type="ECO:0008006" key="4">
    <source>
        <dbReference type="Google" id="ProtNLM"/>
    </source>
</evidence>
<evidence type="ECO:0000313" key="2">
    <source>
        <dbReference type="EMBL" id="OGG99470.1"/>
    </source>
</evidence>
<reference evidence="2 3" key="1">
    <citation type="journal article" date="2016" name="Nat. Commun.">
        <title>Thousands of microbial genomes shed light on interconnected biogeochemical processes in an aquifer system.</title>
        <authorList>
            <person name="Anantharaman K."/>
            <person name="Brown C.T."/>
            <person name="Hug L.A."/>
            <person name="Sharon I."/>
            <person name="Castelle C.J."/>
            <person name="Probst A.J."/>
            <person name="Thomas B.C."/>
            <person name="Singh A."/>
            <person name="Wilkins M.J."/>
            <person name="Karaoz U."/>
            <person name="Brodie E.L."/>
            <person name="Williams K.H."/>
            <person name="Hubbard S.S."/>
            <person name="Banfield J.F."/>
        </authorList>
    </citation>
    <scope>NUCLEOTIDE SEQUENCE [LARGE SCALE GENOMIC DNA]</scope>
</reference>
<sequence length="195" mass="22528">MLFLVWFLALTLPFCAWAKEHEQVYFAVGQNLKTYPFNQIDPNYGAVKPAYGWRVDYLRELSPNFWGGLGYSRFRGTGRETEANGEYHDLLAEYFAGDREKMAVKGPFWEKLFFRVGGRAGYYRWMVQPKLGGRMTELRNGPIYYSSGWTFAPYAAIGLGQLGSLEYAYRLHLSGGADTSYMNNYLFAYVYALYF</sequence>
<evidence type="ECO:0000313" key="3">
    <source>
        <dbReference type="Proteomes" id="UP000177583"/>
    </source>
</evidence>
<feature type="signal peptide" evidence="1">
    <location>
        <begin position="1"/>
        <end position="18"/>
    </location>
</feature>